<dbReference type="KEGG" id="mmes:MMSR116_27165"/>
<evidence type="ECO:0000313" key="3">
    <source>
        <dbReference type="Proteomes" id="UP000012488"/>
    </source>
</evidence>
<dbReference type="AlphaFoldDB" id="A0A6B9FTU1"/>
<keyword evidence="1 2" id="KW-0808">Transferase</keyword>
<dbReference type="Gene3D" id="3.40.50.10540">
    <property type="entry name" value="Crotonobetainyl-coa:carnitine coa-transferase, domain 1"/>
    <property type="match status" value="1"/>
</dbReference>
<gene>
    <name evidence="2" type="ORF">MMSR116_27165</name>
</gene>
<dbReference type="RefSeq" id="WP_010683950.1">
    <property type="nucleotide sequence ID" value="NZ_CP043538.1"/>
</dbReference>
<dbReference type="Gene3D" id="3.30.1540.10">
    <property type="entry name" value="formyl-coa transferase, domain 3"/>
    <property type="match status" value="1"/>
</dbReference>
<dbReference type="EMBL" id="CP043538">
    <property type="protein sequence ID" value="QGY05166.1"/>
    <property type="molecule type" value="Genomic_DNA"/>
</dbReference>
<dbReference type="InterPro" id="IPR023606">
    <property type="entry name" value="CoA-Trfase_III_dom_1_sf"/>
</dbReference>
<proteinExistence type="predicted"/>
<dbReference type="PANTHER" id="PTHR48207:SF4">
    <property type="entry name" value="BLL6097 PROTEIN"/>
    <property type="match status" value="1"/>
</dbReference>
<reference evidence="2 3" key="2">
    <citation type="journal article" date="2013" name="Genome Announc.">
        <title>Draft Genome Sequence of Methylobacterium mesophilicum Strain SR1.6/6, Isolated from Citrus sinensis.</title>
        <authorList>
            <person name="Marinho Almeida D."/>
            <person name="Dini-Andreote F."/>
            <person name="Camargo Neves A.A."/>
            <person name="Juca Ramos R.T."/>
            <person name="Andreote F.D."/>
            <person name="Carneiro A.R."/>
            <person name="Oliveira de Souza Lima A."/>
            <person name="Caracciolo Gomes de Sa P.H."/>
            <person name="Ribeiro Barbosa M.S."/>
            <person name="Araujo W.L."/>
            <person name="Silva A."/>
        </authorList>
    </citation>
    <scope>NUCLEOTIDE SEQUENCE [LARGE SCALE GENOMIC DNA]</scope>
    <source>
        <strain evidence="2 3">SR1.6/6</strain>
    </source>
</reference>
<sequence length="401" mass="42500">MAGPLHGLRVLDLTNTLMGPYATQTLADMGAEVVKVESPGGDPVRGLGPFRNPGMGAIFLQVNRGKRSLVLDLKQAAGRDALLTLAARADLLVYNMRPQVMARLGIGYDAIAAVKPDIVYAGLFGFGQDGPLAARPAYDDLIQGAAALPSLAVQAGGAAPRYVPLALVDRVVGLYGVGAIMAALWHRERTGEGQRLDIPMFETMASFVLADHMGGRLFDPPLGPPGYARLLSPDRRPYATRDGFVCALIYNDGQWRRFFTAIGRPEIWTNDPRFATISERTRHIDAIYGMVAEILATLGTEACVTLLEGADIPVCRLASLDDLIEDAHLAAKGFFVEIDHPTEGRLSMPGIPGSFSRSTASIGRPAPRLGQDGPAILREAGFSDSDIAGLAAAGVTLASAA</sequence>
<dbReference type="Pfam" id="PF02515">
    <property type="entry name" value="CoA_transf_3"/>
    <property type="match status" value="1"/>
</dbReference>
<name>A0A6B9FTU1_9HYPH</name>
<evidence type="ECO:0000313" key="2">
    <source>
        <dbReference type="EMBL" id="QGY05166.1"/>
    </source>
</evidence>
<accession>A0A6B9FTU1</accession>
<dbReference type="InterPro" id="IPR003673">
    <property type="entry name" value="CoA-Trfase_fam_III"/>
</dbReference>
<dbReference type="PANTHER" id="PTHR48207">
    <property type="entry name" value="SUCCINATE--HYDROXYMETHYLGLUTARATE COA-TRANSFERASE"/>
    <property type="match status" value="1"/>
</dbReference>
<organism evidence="2 3">
    <name type="scientific">Methylobacterium mesophilicum SR1.6/6</name>
    <dbReference type="NCBI Taxonomy" id="908290"/>
    <lineage>
        <taxon>Bacteria</taxon>
        <taxon>Pseudomonadati</taxon>
        <taxon>Pseudomonadota</taxon>
        <taxon>Alphaproteobacteria</taxon>
        <taxon>Hyphomicrobiales</taxon>
        <taxon>Methylobacteriaceae</taxon>
        <taxon>Methylobacterium</taxon>
    </lineage>
</organism>
<dbReference type="Proteomes" id="UP000012488">
    <property type="component" value="Chromosome"/>
</dbReference>
<evidence type="ECO:0000256" key="1">
    <source>
        <dbReference type="ARBA" id="ARBA00022679"/>
    </source>
</evidence>
<protein>
    <submittedName>
        <fullName evidence="2">CoA transferase</fullName>
    </submittedName>
</protein>
<dbReference type="InterPro" id="IPR050483">
    <property type="entry name" value="CoA-transferase_III_domain"/>
</dbReference>
<dbReference type="OrthoDB" id="9806585at2"/>
<dbReference type="GO" id="GO:0008410">
    <property type="term" value="F:CoA-transferase activity"/>
    <property type="evidence" value="ECO:0007669"/>
    <property type="project" value="TreeGrafter"/>
</dbReference>
<dbReference type="InterPro" id="IPR044855">
    <property type="entry name" value="CoA-Trfase_III_dom3_sf"/>
</dbReference>
<reference evidence="2 3" key="1">
    <citation type="journal article" date="2012" name="Genet. Mol. Biol.">
        <title>Analysis of 16S rRNA and mxaF genes revealing insights into Methylobacterium niche-specific plant association.</title>
        <authorList>
            <person name="Dourado M.N."/>
            <person name="Andreote F.D."/>
            <person name="Dini-Andreote F."/>
            <person name="Conti R."/>
            <person name="Araujo J.M."/>
            <person name="Araujo W.L."/>
        </authorList>
    </citation>
    <scope>NUCLEOTIDE SEQUENCE [LARGE SCALE GENOMIC DNA]</scope>
    <source>
        <strain evidence="2 3">SR1.6/6</strain>
    </source>
</reference>
<dbReference type="SUPFAM" id="SSF89796">
    <property type="entry name" value="CoA-transferase family III (CaiB/BaiF)"/>
    <property type="match status" value="1"/>
</dbReference>